<proteinExistence type="predicted"/>
<reference evidence="4" key="1">
    <citation type="submission" date="2016-10" db="EMBL/GenBank/DDBJ databases">
        <authorList>
            <person name="Varghese N."/>
            <person name="Submissions S."/>
        </authorList>
    </citation>
    <scope>NUCLEOTIDE SEQUENCE [LARGE SCALE GENOMIC DNA]</scope>
    <source>
        <strain evidence="4">DSM 40318</strain>
    </source>
</reference>
<accession>A0A1H5BVN4</accession>
<evidence type="ECO:0000313" key="4">
    <source>
        <dbReference type="Proteomes" id="UP000198609"/>
    </source>
</evidence>
<sequence>MGLCRNEMISPMALLHRMRCRGLMASPTTRLRPVTTTVCAAALALLTACGGGGGDDAKKGGDGAGKSTASPVVTPTATAPVTRGKGSALPDDLNGDGRPELRIPLASGQELGSLRRIAYVYGAAKGVDPAVRTVLGRADLGLPTGAGWQERNAGEMHSATTADLDGDGFADVIATATKERDPAGTERVHITTQTLPYITWGGPEGPRRGAPATPVRLADADDGLEIPRPLTAGDFNGDGHHDLAAVRQSGKDFHVMYGPFGRDGRAARTETYANPLGPSGQIAELYADAIDGDRPTDLVVHAQGDDDQMESALLTAGPDGLATTGRTLRKGNAIAFGDFDGDEQRDVAVADTGSRNDEPGYETEPADVSQSVSVYTKRAAGSTPSPIKIPALGGDVLAAADTDGDGTDELAVSLRTGGTELLTIRPDAPGEIAHRRTLDRTVPARVDGREVPKKQRAVRLFGAGDFDHDGKDEVVLAWGPDSLFALYGEKPQRFWVTDGTRDKVVFTSAPYERGAS</sequence>
<dbReference type="PANTHER" id="PTHR46580:SF4">
    <property type="entry name" value="ATP_GTP-BINDING PROTEIN"/>
    <property type="match status" value="1"/>
</dbReference>
<dbReference type="SUPFAM" id="SSF69318">
    <property type="entry name" value="Integrin alpha N-terminal domain"/>
    <property type="match status" value="1"/>
</dbReference>
<keyword evidence="1" id="KW-0732">Signal</keyword>
<gene>
    <name evidence="3" type="ORF">SAMN04490356_9081</name>
</gene>
<evidence type="ECO:0000313" key="3">
    <source>
        <dbReference type="EMBL" id="SED58455.1"/>
    </source>
</evidence>
<dbReference type="EMBL" id="FNST01000002">
    <property type="protein sequence ID" value="SED58455.1"/>
    <property type="molecule type" value="Genomic_DNA"/>
</dbReference>
<protein>
    <submittedName>
        <fullName evidence="3">FG-GAP repeat-containing protein</fullName>
    </submittedName>
</protein>
<feature type="compositionally biased region" description="Low complexity" evidence="2">
    <location>
        <begin position="65"/>
        <end position="82"/>
    </location>
</feature>
<dbReference type="Gene3D" id="2.130.10.130">
    <property type="entry name" value="Integrin alpha, N-terminal"/>
    <property type="match status" value="2"/>
</dbReference>
<organism evidence="3 4">
    <name type="scientific">Streptomyces melanosporofaciens</name>
    <dbReference type="NCBI Taxonomy" id="67327"/>
    <lineage>
        <taxon>Bacteria</taxon>
        <taxon>Bacillati</taxon>
        <taxon>Actinomycetota</taxon>
        <taxon>Actinomycetes</taxon>
        <taxon>Kitasatosporales</taxon>
        <taxon>Streptomycetaceae</taxon>
        <taxon>Streptomyces</taxon>
        <taxon>Streptomyces violaceusniger group</taxon>
    </lineage>
</organism>
<dbReference type="PANTHER" id="PTHR46580">
    <property type="entry name" value="SENSOR KINASE-RELATED"/>
    <property type="match status" value="1"/>
</dbReference>
<dbReference type="Pfam" id="PF01839">
    <property type="entry name" value="FG-GAP"/>
    <property type="match status" value="1"/>
</dbReference>
<dbReference type="InterPro" id="IPR028994">
    <property type="entry name" value="Integrin_alpha_N"/>
</dbReference>
<evidence type="ECO:0000256" key="2">
    <source>
        <dbReference type="SAM" id="MobiDB-lite"/>
    </source>
</evidence>
<evidence type="ECO:0000256" key="1">
    <source>
        <dbReference type="ARBA" id="ARBA00022729"/>
    </source>
</evidence>
<keyword evidence="4" id="KW-1185">Reference proteome</keyword>
<dbReference type="Proteomes" id="UP000198609">
    <property type="component" value="Unassembled WGS sequence"/>
</dbReference>
<dbReference type="AlphaFoldDB" id="A0A1H5BVN4"/>
<name>A0A1H5BVN4_STRMJ</name>
<feature type="region of interest" description="Disordered" evidence="2">
    <location>
        <begin position="55"/>
        <end position="97"/>
    </location>
</feature>
<dbReference type="InterPro" id="IPR013517">
    <property type="entry name" value="FG-GAP"/>
</dbReference>